<dbReference type="Proteomes" id="UP000827976">
    <property type="component" value="Chromosome 1"/>
</dbReference>
<protein>
    <submittedName>
        <fullName evidence="1">Transferase protein</fullName>
        <ecNumber evidence="1">2.3.1.115</ecNumber>
    </submittedName>
</protein>
<evidence type="ECO:0000313" key="1">
    <source>
        <dbReference type="EMBL" id="KAH7691939.1"/>
    </source>
</evidence>
<name>A0ACB7WU78_DIOAL</name>
<dbReference type="EMBL" id="CM037011">
    <property type="protein sequence ID" value="KAH7691939.1"/>
    <property type="molecule type" value="Genomic_DNA"/>
</dbReference>
<keyword evidence="1" id="KW-0808">Transferase</keyword>
<evidence type="ECO:0000313" key="2">
    <source>
        <dbReference type="Proteomes" id="UP000827976"/>
    </source>
</evidence>
<sequence>MIFLAFKKKQQTTMADHQEETINIISQHQVFPSKPTTTTTSLPLTFFDLIYLQAGPVHRLFFFSFSHSTSHFLSSSLPTLLSNLSHSLHLFPPLSSHLSLSSTPLQLISTPTDSIPLTISEFTGDLNKFHYLISDHPKLYSLIKPLLPLLPSIDPNKRSLMALQVTIFPFHGLCLAMAIDHVVGDGASFNHFRKSFATGSLVGAPPIFDRTLIQDPSNKLYSTYLNFYHDLKSQPQSYLTSPEADEDNFIATFTLRREHIEKLKLKQIHCTTFVVSCAYVWVCMAKANAWPGERTSHFYFAFDCRSRLRPPLSSTYFGNCLLACFIELKVKELVGEDGVTVAAKAIKAGIEDLEERGVLSDAEWIMEKMSALPKDLALVVAGSPRFRVYETEFKGWGKPVKVDTVLKRKSGALCIAESRDGEGGVEIGLVLSLPLMHQFTSCFDDGLRFI</sequence>
<proteinExistence type="predicted"/>
<keyword evidence="2" id="KW-1185">Reference proteome</keyword>
<organism evidence="1 2">
    <name type="scientific">Dioscorea alata</name>
    <name type="common">Purple yam</name>
    <dbReference type="NCBI Taxonomy" id="55571"/>
    <lineage>
        <taxon>Eukaryota</taxon>
        <taxon>Viridiplantae</taxon>
        <taxon>Streptophyta</taxon>
        <taxon>Embryophyta</taxon>
        <taxon>Tracheophyta</taxon>
        <taxon>Spermatophyta</taxon>
        <taxon>Magnoliopsida</taxon>
        <taxon>Liliopsida</taxon>
        <taxon>Dioscoreales</taxon>
        <taxon>Dioscoreaceae</taxon>
        <taxon>Dioscorea</taxon>
    </lineage>
</organism>
<dbReference type="EC" id="2.3.1.115" evidence="1"/>
<reference evidence="2" key="1">
    <citation type="journal article" date="2022" name="Nat. Commun.">
        <title>Chromosome evolution and the genetic basis of agronomically important traits in greater yam.</title>
        <authorList>
            <person name="Bredeson J.V."/>
            <person name="Lyons J.B."/>
            <person name="Oniyinde I.O."/>
            <person name="Okereke N.R."/>
            <person name="Kolade O."/>
            <person name="Nnabue I."/>
            <person name="Nwadili C.O."/>
            <person name="Hribova E."/>
            <person name="Parker M."/>
            <person name="Nwogha J."/>
            <person name="Shu S."/>
            <person name="Carlson J."/>
            <person name="Kariba R."/>
            <person name="Muthemba S."/>
            <person name="Knop K."/>
            <person name="Barton G.J."/>
            <person name="Sherwood A.V."/>
            <person name="Lopez-Montes A."/>
            <person name="Asiedu R."/>
            <person name="Jamnadass R."/>
            <person name="Muchugi A."/>
            <person name="Goodstein D."/>
            <person name="Egesi C.N."/>
            <person name="Featherston J."/>
            <person name="Asfaw A."/>
            <person name="Simpson G.G."/>
            <person name="Dolezel J."/>
            <person name="Hendre P.S."/>
            <person name="Van Deynze A."/>
            <person name="Kumar P.L."/>
            <person name="Obidiegwu J.E."/>
            <person name="Bhattacharjee R."/>
            <person name="Rokhsar D.S."/>
        </authorList>
    </citation>
    <scope>NUCLEOTIDE SEQUENCE [LARGE SCALE GENOMIC DNA]</scope>
    <source>
        <strain evidence="2">cv. TDa95/00328</strain>
    </source>
</reference>
<comment type="caution">
    <text evidence="1">The sequence shown here is derived from an EMBL/GenBank/DDBJ whole genome shotgun (WGS) entry which is preliminary data.</text>
</comment>
<keyword evidence="1" id="KW-0012">Acyltransferase</keyword>
<gene>
    <name evidence="1" type="ORF">IHE45_01G032300</name>
</gene>
<accession>A0ACB7WU78</accession>